<organism evidence="1 2">
    <name type="scientific">Kalanchoe fedtschenkoi</name>
    <name type="common">Lavender scallops</name>
    <name type="synonym">South American air plant</name>
    <dbReference type="NCBI Taxonomy" id="63787"/>
    <lineage>
        <taxon>Eukaryota</taxon>
        <taxon>Viridiplantae</taxon>
        <taxon>Streptophyta</taxon>
        <taxon>Embryophyta</taxon>
        <taxon>Tracheophyta</taxon>
        <taxon>Spermatophyta</taxon>
        <taxon>Magnoliopsida</taxon>
        <taxon>eudicotyledons</taxon>
        <taxon>Gunneridae</taxon>
        <taxon>Pentapetalae</taxon>
        <taxon>Saxifragales</taxon>
        <taxon>Crassulaceae</taxon>
        <taxon>Kalanchoe</taxon>
    </lineage>
</organism>
<evidence type="ECO:0000313" key="2">
    <source>
        <dbReference type="Proteomes" id="UP000594263"/>
    </source>
</evidence>
<reference evidence="1" key="1">
    <citation type="submission" date="2021-01" db="UniProtKB">
        <authorList>
            <consortium name="EnsemblPlants"/>
        </authorList>
    </citation>
    <scope>IDENTIFICATION</scope>
</reference>
<proteinExistence type="predicted"/>
<keyword evidence="2" id="KW-1185">Reference proteome</keyword>
<dbReference type="Gramene" id="Kaladp0515s0084.1.v1.1">
    <property type="protein sequence ID" value="Kaladp0515s0084.1.v1.1"/>
    <property type="gene ID" value="Kaladp0515s0084.v1.1"/>
</dbReference>
<dbReference type="EnsemblPlants" id="Kaladp0515s0084.1.v1.1">
    <property type="protein sequence ID" value="Kaladp0515s0084.1.v1.1"/>
    <property type="gene ID" value="Kaladp0515s0084.v1.1"/>
</dbReference>
<evidence type="ECO:0000313" key="1">
    <source>
        <dbReference type="EnsemblPlants" id="Kaladp0515s0084.1.v1.1"/>
    </source>
</evidence>
<sequence length="155" mass="17796">MTGTSLSPFLSLPKLKCLAEQDFHIKHDLKIFSDLFRVLRVFEPFFNFRFLLGFGSKQVVRLVVQPNDKDAIKTTLKPNGSKVMCEALSTVVHFINRLPSLSLDNVSPLTPLYGHDLDYSHIRTFEWVLFHLHSYECTKLTAQTVKCVFLGYSQD</sequence>
<dbReference type="Proteomes" id="UP000594263">
    <property type="component" value="Unplaced"/>
</dbReference>
<name>A0A7N0VBY8_KALFE</name>
<protein>
    <submittedName>
        <fullName evidence="1">Uncharacterized protein</fullName>
    </submittedName>
</protein>
<dbReference type="AlphaFoldDB" id="A0A7N0VBY8"/>
<accession>A0A7N0VBY8</accession>